<gene>
    <name evidence="3" type="ORF">R1flu_001259</name>
</gene>
<evidence type="ECO:0000313" key="3">
    <source>
        <dbReference type="EMBL" id="KAL2621054.1"/>
    </source>
</evidence>
<keyword evidence="2" id="KW-1133">Transmembrane helix</keyword>
<evidence type="ECO:0000313" key="4">
    <source>
        <dbReference type="Proteomes" id="UP001605036"/>
    </source>
</evidence>
<keyword evidence="4" id="KW-1185">Reference proteome</keyword>
<keyword evidence="2" id="KW-0812">Transmembrane</keyword>
<evidence type="ECO:0000256" key="2">
    <source>
        <dbReference type="SAM" id="Phobius"/>
    </source>
</evidence>
<dbReference type="PANTHER" id="PTHR36785:SF1">
    <property type="entry name" value="OS05G0502500 PROTEIN"/>
    <property type="match status" value="1"/>
</dbReference>
<feature type="region of interest" description="Disordered" evidence="1">
    <location>
        <begin position="251"/>
        <end position="304"/>
    </location>
</feature>
<reference evidence="3 4" key="1">
    <citation type="submission" date="2024-09" db="EMBL/GenBank/DDBJ databases">
        <title>Chromosome-scale assembly of Riccia fluitans.</title>
        <authorList>
            <person name="Paukszto L."/>
            <person name="Sawicki J."/>
            <person name="Karawczyk K."/>
            <person name="Piernik-Szablinska J."/>
            <person name="Szczecinska M."/>
            <person name="Mazdziarz M."/>
        </authorList>
    </citation>
    <scope>NUCLEOTIDE SEQUENCE [LARGE SCALE GENOMIC DNA]</scope>
    <source>
        <strain evidence="3">Rf_01</strain>
        <tissue evidence="3">Aerial parts of the thallus</tissue>
    </source>
</reference>
<feature type="transmembrane region" description="Helical" evidence="2">
    <location>
        <begin position="179"/>
        <end position="200"/>
    </location>
</feature>
<name>A0ABD1Y3S2_9MARC</name>
<dbReference type="Proteomes" id="UP001605036">
    <property type="component" value="Unassembled WGS sequence"/>
</dbReference>
<dbReference type="AlphaFoldDB" id="A0ABD1Y3S2"/>
<feature type="region of interest" description="Disordered" evidence="1">
    <location>
        <begin position="1"/>
        <end position="23"/>
    </location>
</feature>
<proteinExistence type="predicted"/>
<evidence type="ECO:0000256" key="1">
    <source>
        <dbReference type="SAM" id="MobiDB-lite"/>
    </source>
</evidence>
<accession>A0ABD1Y3S2</accession>
<sequence>MAEKNIGETVGSGERQPGTVSSGQNVQLLDAEETEFELLHLNSRPQGSSETRHSDFAGETVQWRLPRLFVALRCRWCVNSMQGIAGPPSLLGSVGVRQQQGNSLCFQMEGKNFCGQRREKHRRTFGLVTKAGMRLDPGGGGGGEGGNGIGRVIVNLALAGGLTYLTVTGKLGWVFDTIISLWLLAVLLPIVGVIAFLWFAEREIITGACPTCGESFQVFEFVAKEEPQLCPYCTQPFKLENGRFIRDEPRFSSRKANSGPFSEGFKSPFSGGFGRDTTKSSRKDDSQDPGGVIVDVEAEVRDRD</sequence>
<protein>
    <submittedName>
        <fullName evidence="3">Uncharacterized protein</fullName>
    </submittedName>
</protein>
<feature type="transmembrane region" description="Helical" evidence="2">
    <location>
        <begin position="152"/>
        <end position="173"/>
    </location>
</feature>
<organism evidence="3 4">
    <name type="scientific">Riccia fluitans</name>
    <dbReference type="NCBI Taxonomy" id="41844"/>
    <lineage>
        <taxon>Eukaryota</taxon>
        <taxon>Viridiplantae</taxon>
        <taxon>Streptophyta</taxon>
        <taxon>Embryophyta</taxon>
        <taxon>Marchantiophyta</taxon>
        <taxon>Marchantiopsida</taxon>
        <taxon>Marchantiidae</taxon>
        <taxon>Marchantiales</taxon>
        <taxon>Ricciaceae</taxon>
        <taxon>Riccia</taxon>
    </lineage>
</organism>
<feature type="compositionally biased region" description="Basic and acidic residues" evidence="1">
    <location>
        <begin position="276"/>
        <end position="286"/>
    </location>
</feature>
<keyword evidence="2" id="KW-0472">Membrane</keyword>
<dbReference type="PANTHER" id="PTHR36785">
    <property type="entry name" value="OS05G0502500 PROTEIN"/>
    <property type="match status" value="1"/>
</dbReference>
<comment type="caution">
    <text evidence="3">The sequence shown here is derived from an EMBL/GenBank/DDBJ whole genome shotgun (WGS) entry which is preliminary data.</text>
</comment>
<dbReference type="EMBL" id="JBHFFA010000006">
    <property type="protein sequence ID" value="KAL2621054.1"/>
    <property type="molecule type" value="Genomic_DNA"/>
</dbReference>